<dbReference type="Gene3D" id="1.10.287.130">
    <property type="match status" value="1"/>
</dbReference>
<comment type="catalytic activity">
    <reaction evidence="1">
        <text>ATP + protein L-histidine = ADP + protein N-phospho-L-histidine.</text>
        <dbReference type="EC" id="2.7.13.3"/>
    </reaction>
</comment>
<dbReference type="SMART" id="SM00387">
    <property type="entry name" value="HATPase_c"/>
    <property type="match status" value="1"/>
</dbReference>
<keyword evidence="6 10" id="KW-0812">Transmembrane</keyword>
<evidence type="ECO:0000256" key="9">
    <source>
        <dbReference type="ARBA" id="ARBA00023012"/>
    </source>
</evidence>
<evidence type="ECO:0000256" key="6">
    <source>
        <dbReference type="ARBA" id="ARBA00022692"/>
    </source>
</evidence>
<comment type="caution">
    <text evidence="13">The sequence shown here is derived from an EMBL/GenBank/DDBJ whole genome shotgun (WGS) entry which is preliminary data.</text>
</comment>
<dbReference type="RefSeq" id="WP_141317545.1">
    <property type="nucleotide sequence ID" value="NZ_BJOC01000010.1"/>
</dbReference>
<keyword evidence="10" id="KW-0472">Membrane</keyword>
<dbReference type="SUPFAM" id="SSF55874">
    <property type="entry name" value="ATPase domain of HSP90 chaperone/DNA topoisomerase II/histidine kinase"/>
    <property type="match status" value="1"/>
</dbReference>
<gene>
    <name evidence="13" type="ORF">HHA01_05160</name>
</gene>
<dbReference type="Proteomes" id="UP000319812">
    <property type="component" value="Unassembled WGS sequence"/>
</dbReference>
<keyword evidence="4" id="KW-0597">Phosphoprotein</keyword>
<dbReference type="AlphaFoldDB" id="A0A4Y4EUP1"/>
<dbReference type="Pfam" id="PF02518">
    <property type="entry name" value="HATPase_c"/>
    <property type="match status" value="1"/>
</dbReference>
<name>A0A4Y4EUP1_9GAMM</name>
<evidence type="ECO:0000256" key="8">
    <source>
        <dbReference type="ARBA" id="ARBA00022989"/>
    </source>
</evidence>
<feature type="domain" description="HAMP" evidence="12">
    <location>
        <begin position="190"/>
        <end position="241"/>
    </location>
</feature>
<evidence type="ECO:0000256" key="5">
    <source>
        <dbReference type="ARBA" id="ARBA00022679"/>
    </source>
</evidence>
<evidence type="ECO:0000256" key="10">
    <source>
        <dbReference type="SAM" id="Phobius"/>
    </source>
</evidence>
<dbReference type="OrthoDB" id="9809567at2"/>
<keyword evidence="5" id="KW-0808">Transferase</keyword>
<dbReference type="PROSITE" id="PS50885">
    <property type="entry name" value="HAMP"/>
    <property type="match status" value="1"/>
</dbReference>
<evidence type="ECO:0000256" key="2">
    <source>
        <dbReference type="ARBA" id="ARBA00004370"/>
    </source>
</evidence>
<evidence type="ECO:0000256" key="4">
    <source>
        <dbReference type="ARBA" id="ARBA00022553"/>
    </source>
</evidence>
<dbReference type="EC" id="2.7.13.3" evidence="3"/>
<dbReference type="EMBL" id="BJOC01000010">
    <property type="protein sequence ID" value="GED21539.1"/>
    <property type="molecule type" value="Genomic_DNA"/>
</dbReference>
<dbReference type="InterPro" id="IPR050428">
    <property type="entry name" value="TCS_sensor_his_kinase"/>
</dbReference>
<evidence type="ECO:0000313" key="14">
    <source>
        <dbReference type="Proteomes" id="UP000319812"/>
    </source>
</evidence>
<evidence type="ECO:0000256" key="7">
    <source>
        <dbReference type="ARBA" id="ARBA00022777"/>
    </source>
</evidence>
<evidence type="ECO:0000256" key="1">
    <source>
        <dbReference type="ARBA" id="ARBA00000085"/>
    </source>
</evidence>
<dbReference type="PANTHER" id="PTHR45436">
    <property type="entry name" value="SENSOR HISTIDINE KINASE YKOH"/>
    <property type="match status" value="1"/>
</dbReference>
<evidence type="ECO:0000256" key="3">
    <source>
        <dbReference type="ARBA" id="ARBA00012438"/>
    </source>
</evidence>
<feature type="transmembrane region" description="Helical" evidence="10">
    <location>
        <begin position="169"/>
        <end position="191"/>
    </location>
</feature>
<proteinExistence type="predicted"/>
<organism evidence="13 14">
    <name type="scientific">Halomonas halmophila</name>
    <dbReference type="NCBI Taxonomy" id="252"/>
    <lineage>
        <taxon>Bacteria</taxon>
        <taxon>Pseudomonadati</taxon>
        <taxon>Pseudomonadota</taxon>
        <taxon>Gammaproteobacteria</taxon>
        <taxon>Oceanospirillales</taxon>
        <taxon>Halomonadaceae</taxon>
        <taxon>Halomonas</taxon>
    </lineage>
</organism>
<dbReference type="Gene3D" id="3.30.565.10">
    <property type="entry name" value="Histidine kinase-like ATPase, C-terminal domain"/>
    <property type="match status" value="1"/>
</dbReference>
<dbReference type="PANTHER" id="PTHR45436:SF5">
    <property type="entry name" value="SENSOR HISTIDINE KINASE TRCS"/>
    <property type="match status" value="1"/>
</dbReference>
<keyword evidence="14" id="KW-1185">Reference proteome</keyword>
<dbReference type="GO" id="GO:0005886">
    <property type="term" value="C:plasma membrane"/>
    <property type="evidence" value="ECO:0007669"/>
    <property type="project" value="TreeGrafter"/>
</dbReference>
<sequence>MSTTWQDRLTRASVATRLLLAALLLVGVLLPLAGLGLAHHFRDSVTTVFDERLDGLLNQVIAGVRYDAVEQRLVHDRELGEPRFRQALSGWYWQVSDGNDRLLSSRSLWDQRLPVLETGAPRELVGPRDTELRVLSRQIQLAPLDTPLQVSVAAPTRAIDLEASRFNRLLSLSLAALGLLILLGLALQIRWGLAPLRRLRSDLEAVESGDRERLGTRLPAELARLAGAMNAVLERDRRRLERARHAAGNLAHALKTPVSVLTTLADSFPEDARRRLKGELARIDDATRHHLARASAAGDGTLNRPIDCHETLRPVLDGLSRLAQRRGLVLENDLDDRLSVRLDPQDLQEIIGNLLDNALRWAGHRVTLSGGREDEGTWLKVEDDGPGMSEADCQAALARGARLDEQRSGSGLGLAIVHDLVTLHEGTLTLERADGGGLCARLWLPETSW</sequence>
<comment type="subcellular location">
    <subcellularLocation>
        <location evidence="2">Membrane</location>
    </subcellularLocation>
</comment>
<dbReference type="InterPro" id="IPR005467">
    <property type="entry name" value="His_kinase_dom"/>
</dbReference>
<accession>A0A4Y4EUP1</accession>
<dbReference type="GO" id="GO:0004673">
    <property type="term" value="F:protein histidine kinase activity"/>
    <property type="evidence" value="ECO:0007669"/>
    <property type="project" value="UniProtKB-EC"/>
</dbReference>
<keyword evidence="9" id="KW-0902">Two-component regulatory system</keyword>
<evidence type="ECO:0000259" key="12">
    <source>
        <dbReference type="PROSITE" id="PS50885"/>
    </source>
</evidence>
<protein>
    <recommendedName>
        <fullName evidence="3">histidine kinase</fullName>
        <ecNumber evidence="3">2.7.13.3</ecNumber>
    </recommendedName>
</protein>
<dbReference type="InterPro" id="IPR003660">
    <property type="entry name" value="HAMP_dom"/>
</dbReference>
<evidence type="ECO:0000259" key="11">
    <source>
        <dbReference type="PROSITE" id="PS50109"/>
    </source>
</evidence>
<evidence type="ECO:0000313" key="13">
    <source>
        <dbReference type="EMBL" id="GED21539.1"/>
    </source>
</evidence>
<dbReference type="InterPro" id="IPR003594">
    <property type="entry name" value="HATPase_dom"/>
</dbReference>
<dbReference type="InterPro" id="IPR036890">
    <property type="entry name" value="HATPase_C_sf"/>
</dbReference>
<keyword evidence="8 10" id="KW-1133">Transmembrane helix</keyword>
<dbReference type="GO" id="GO:0000160">
    <property type="term" value="P:phosphorelay signal transduction system"/>
    <property type="evidence" value="ECO:0007669"/>
    <property type="project" value="UniProtKB-KW"/>
</dbReference>
<reference evidence="13 14" key="1">
    <citation type="submission" date="2019-06" db="EMBL/GenBank/DDBJ databases">
        <title>Whole genome shotgun sequence of Halomonas halmophila NBRC 15537.</title>
        <authorList>
            <person name="Hosoyama A."/>
            <person name="Uohara A."/>
            <person name="Ohji S."/>
            <person name="Ichikawa N."/>
        </authorList>
    </citation>
    <scope>NUCLEOTIDE SEQUENCE [LARGE SCALE GENOMIC DNA]</scope>
    <source>
        <strain evidence="13 14">NBRC 15537</strain>
    </source>
</reference>
<dbReference type="PROSITE" id="PS50109">
    <property type="entry name" value="HIS_KIN"/>
    <property type="match status" value="1"/>
</dbReference>
<keyword evidence="7 13" id="KW-0418">Kinase</keyword>
<feature type="domain" description="Histidine kinase" evidence="11">
    <location>
        <begin position="249"/>
        <end position="448"/>
    </location>
</feature>